<feature type="compositionally biased region" description="Low complexity" evidence="8">
    <location>
        <begin position="913"/>
        <end position="969"/>
    </location>
</feature>
<feature type="compositionally biased region" description="Basic and acidic residues" evidence="8">
    <location>
        <begin position="2021"/>
        <end position="2053"/>
    </location>
</feature>
<evidence type="ECO:0000256" key="6">
    <source>
        <dbReference type="ARBA" id="ARBA00023242"/>
    </source>
</evidence>
<feature type="compositionally biased region" description="Basic and acidic residues" evidence="8">
    <location>
        <begin position="134"/>
        <end position="143"/>
    </location>
</feature>
<feature type="region of interest" description="Disordered" evidence="8">
    <location>
        <begin position="1543"/>
        <end position="1955"/>
    </location>
</feature>
<feature type="compositionally biased region" description="Acidic residues" evidence="8">
    <location>
        <begin position="1877"/>
        <end position="1903"/>
    </location>
</feature>
<feature type="compositionally biased region" description="Low complexity" evidence="8">
    <location>
        <begin position="1684"/>
        <end position="1702"/>
    </location>
</feature>
<evidence type="ECO:0000256" key="8">
    <source>
        <dbReference type="SAM" id="MobiDB-lite"/>
    </source>
</evidence>
<feature type="compositionally biased region" description="Basic and acidic residues" evidence="8">
    <location>
        <begin position="1113"/>
        <end position="1128"/>
    </location>
</feature>
<feature type="compositionally biased region" description="Basic and acidic residues" evidence="8">
    <location>
        <begin position="1848"/>
        <end position="1876"/>
    </location>
</feature>
<evidence type="ECO:0000256" key="1">
    <source>
        <dbReference type="ARBA" id="ARBA00004123"/>
    </source>
</evidence>
<feature type="compositionally biased region" description="Basic and acidic residues" evidence="8">
    <location>
        <begin position="2191"/>
        <end position="2200"/>
    </location>
</feature>
<feature type="region of interest" description="Disordered" evidence="8">
    <location>
        <begin position="2180"/>
        <end position="2256"/>
    </location>
</feature>
<keyword evidence="6" id="KW-0539">Nucleus</keyword>
<feature type="compositionally biased region" description="Polar residues" evidence="8">
    <location>
        <begin position="1569"/>
        <end position="1589"/>
    </location>
</feature>
<dbReference type="GO" id="GO:0006310">
    <property type="term" value="P:DNA recombination"/>
    <property type="evidence" value="ECO:0007669"/>
    <property type="project" value="UniProtKB-KW"/>
</dbReference>
<protein>
    <recommendedName>
        <fullName evidence="7">Structure-specific endonuclease subunit SLX4</fullName>
    </recommendedName>
</protein>
<feature type="compositionally biased region" description="Basic and acidic residues" evidence="8">
    <location>
        <begin position="1703"/>
        <end position="1720"/>
    </location>
</feature>
<proteinExistence type="inferred from homology"/>
<feature type="compositionally biased region" description="Basic and acidic residues" evidence="8">
    <location>
        <begin position="1912"/>
        <end position="1932"/>
    </location>
</feature>
<feature type="compositionally biased region" description="Basic and acidic residues" evidence="8">
    <location>
        <begin position="842"/>
        <end position="856"/>
    </location>
</feature>
<evidence type="ECO:0000313" key="9">
    <source>
        <dbReference type="EMBL" id="PFH31401.1"/>
    </source>
</evidence>
<feature type="compositionally biased region" description="Low complexity" evidence="8">
    <location>
        <begin position="2218"/>
        <end position="2243"/>
    </location>
</feature>
<dbReference type="KEGG" id="bbes:BESB_028360"/>
<dbReference type="GO" id="GO:0006260">
    <property type="term" value="P:DNA replication"/>
    <property type="evidence" value="ECO:0007669"/>
    <property type="project" value="InterPro"/>
</dbReference>
<feature type="compositionally biased region" description="Basic residues" evidence="8">
    <location>
        <begin position="636"/>
        <end position="646"/>
    </location>
</feature>
<keyword evidence="5" id="KW-0234">DNA repair</keyword>
<feature type="compositionally biased region" description="Basic and acidic residues" evidence="8">
    <location>
        <begin position="1187"/>
        <end position="1197"/>
    </location>
</feature>
<feature type="compositionally biased region" description="Basic and acidic residues" evidence="8">
    <location>
        <begin position="1604"/>
        <end position="1616"/>
    </location>
</feature>
<feature type="region of interest" description="Disordered" evidence="8">
    <location>
        <begin position="820"/>
        <end position="867"/>
    </location>
</feature>
<feature type="region of interest" description="Disordered" evidence="8">
    <location>
        <begin position="1021"/>
        <end position="1128"/>
    </location>
</feature>
<feature type="compositionally biased region" description="Polar residues" evidence="8">
    <location>
        <begin position="607"/>
        <end position="617"/>
    </location>
</feature>
<feature type="compositionally biased region" description="Basic and acidic residues" evidence="8">
    <location>
        <begin position="533"/>
        <end position="545"/>
    </location>
</feature>
<feature type="compositionally biased region" description="Low complexity" evidence="8">
    <location>
        <begin position="1555"/>
        <end position="1567"/>
    </location>
</feature>
<comment type="similarity">
    <text evidence="2">Belongs to the SLX4 family.</text>
</comment>
<feature type="region of interest" description="Disordered" evidence="8">
    <location>
        <begin position="1387"/>
        <end position="1530"/>
    </location>
</feature>
<dbReference type="GO" id="GO:0006281">
    <property type="term" value="P:DNA repair"/>
    <property type="evidence" value="ECO:0007669"/>
    <property type="project" value="UniProtKB-KW"/>
</dbReference>
<organism evidence="9 10">
    <name type="scientific">Besnoitia besnoiti</name>
    <name type="common">Apicomplexan protozoan</name>
    <dbReference type="NCBI Taxonomy" id="94643"/>
    <lineage>
        <taxon>Eukaryota</taxon>
        <taxon>Sar</taxon>
        <taxon>Alveolata</taxon>
        <taxon>Apicomplexa</taxon>
        <taxon>Conoidasida</taxon>
        <taxon>Coccidia</taxon>
        <taxon>Eucoccidiorida</taxon>
        <taxon>Eimeriorina</taxon>
        <taxon>Sarcocystidae</taxon>
        <taxon>Besnoitia</taxon>
    </lineage>
</organism>
<dbReference type="Proteomes" id="UP000224006">
    <property type="component" value="Unassembled WGS sequence"/>
</dbReference>
<feature type="compositionally biased region" description="Polar residues" evidence="8">
    <location>
        <begin position="361"/>
        <end position="374"/>
    </location>
</feature>
<evidence type="ECO:0000256" key="7">
    <source>
        <dbReference type="ARBA" id="ARBA00029496"/>
    </source>
</evidence>
<comment type="subcellular location">
    <subcellularLocation>
        <location evidence="1">Nucleus</location>
    </subcellularLocation>
</comment>
<name>A0A2A9M521_BESBE</name>
<dbReference type="GeneID" id="40307888"/>
<dbReference type="GO" id="GO:0033557">
    <property type="term" value="C:Slx1-Slx4 complex"/>
    <property type="evidence" value="ECO:0007669"/>
    <property type="project" value="InterPro"/>
</dbReference>
<feature type="compositionally biased region" description="Basic and acidic residues" evidence="8">
    <location>
        <begin position="2062"/>
        <end position="2071"/>
    </location>
</feature>
<feature type="region of interest" description="Disordered" evidence="8">
    <location>
        <begin position="1"/>
        <end position="421"/>
    </location>
</feature>
<feature type="region of interest" description="Disordered" evidence="8">
    <location>
        <begin position="913"/>
        <end position="995"/>
    </location>
</feature>
<feature type="compositionally biased region" description="Basic and acidic residues" evidence="8">
    <location>
        <begin position="2390"/>
        <end position="2403"/>
    </location>
</feature>
<dbReference type="EMBL" id="NWUJ01000015">
    <property type="protein sequence ID" value="PFH31401.1"/>
    <property type="molecule type" value="Genomic_DNA"/>
</dbReference>
<dbReference type="Pfam" id="PF09494">
    <property type="entry name" value="Slx4"/>
    <property type="match status" value="1"/>
</dbReference>
<feature type="compositionally biased region" description="Acidic residues" evidence="8">
    <location>
        <begin position="1736"/>
        <end position="1837"/>
    </location>
</feature>
<dbReference type="RefSeq" id="XP_029215410.1">
    <property type="nucleotide sequence ID" value="XM_029361510.1"/>
</dbReference>
<gene>
    <name evidence="9" type="ORF">BESB_028360</name>
</gene>
<feature type="compositionally biased region" description="Basic residues" evidence="8">
    <location>
        <begin position="2540"/>
        <end position="2551"/>
    </location>
</feature>
<evidence type="ECO:0000313" key="10">
    <source>
        <dbReference type="Proteomes" id="UP000224006"/>
    </source>
</evidence>
<feature type="compositionally biased region" description="Basic and acidic residues" evidence="8">
    <location>
        <begin position="470"/>
        <end position="484"/>
    </location>
</feature>
<dbReference type="InterPro" id="IPR018574">
    <property type="entry name" value="Structure-sp_endonuc_su_Slx4"/>
</dbReference>
<feature type="compositionally biased region" description="Acidic residues" evidence="8">
    <location>
        <begin position="1062"/>
        <end position="1096"/>
    </location>
</feature>
<dbReference type="STRING" id="94643.A0A2A9M521"/>
<accession>A0A2A9M521</accession>
<feature type="region of interest" description="Disordered" evidence="8">
    <location>
        <begin position="436"/>
        <end position="695"/>
    </location>
</feature>
<feature type="compositionally biased region" description="Low complexity" evidence="8">
    <location>
        <begin position="647"/>
        <end position="679"/>
    </location>
</feature>
<feature type="compositionally biased region" description="Basic and acidic residues" evidence="8">
    <location>
        <begin position="394"/>
        <end position="412"/>
    </location>
</feature>
<keyword evidence="10" id="KW-1185">Reference proteome</keyword>
<reference evidence="9 10" key="1">
    <citation type="submission" date="2017-09" db="EMBL/GenBank/DDBJ databases">
        <title>Genome sequencing of Besnoitia besnoiti strain Bb-Ger1.</title>
        <authorList>
            <person name="Schares G."/>
            <person name="Venepally P."/>
            <person name="Lorenzi H.A."/>
        </authorList>
    </citation>
    <scope>NUCLEOTIDE SEQUENCE [LARGE SCALE GENOMIC DNA]</scope>
    <source>
        <strain evidence="9 10">Bb-Ger1</strain>
    </source>
</reference>
<feature type="compositionally biased region" description="Basic and acidic residues" evidence="8">
    <location>
        <begin position="495"/>
        <end position="515"/>
    </location>
</feature>
<feature type="compositionally biased region" description="Basic and acidic residues" evidence="8">
    <location>
        <begin position="820"/>
        <end position="833"/>
    </location>
</feature>
<feature type="region of interest" description="Disordered" evidence="8">
    <location>
        <begin position="768"/>
        <end position="806"/>
    </location>
</feature>
<keyword evidence="4" id="KW-0233">DNA recombination</keyword>
<feature type="compositionally biased region" description="Pro residues" evidence="8">
    <location>
        <begin position="1504"/>
        <end position="1515"/>
    </location>
</feature>
<feature type="compositionally biased region" description="Basic and acidic residues" evidence="8">
    <location>
        <begin position="2559"/>
        <end position="2573"/>
    </location>
</feature>
<comment type="caution">
    <text evidence="9">The sequence shown here is derived from an EMBL/GenBank/DDBJ whole genome shotgun (WGS) entry which is preliminary data.</text>
</comment>
<feature type="region of interest" description="Disordered" evidence="8">
    <location>
        <begin position="2011"/>
        <end position="2162"/>
    </location>
</feature>
<feature type="compositionally biased region" description="Basic and acidic residues" evidence="8">
    <location>
        <begin position="377"/>
        <end position="387"/>
    </location>
</feature>
<feature type="compositionally biased region" description="Low complexity" evidence="8">
    <location>
        <begin position="2487"/>
        <end position="2496"/>
    </location>
</feature>
<feature type="compositionally biased region" description="Low complexity" evidence="8">
    <location>
        <begin position="1"/>
        <end position="52"/>
    </location>
</feature>
<feature type="region of interest" description="Disordered" evidence="8">
    <location>
        <begin position="2351"/>
        <end position="2407"/>
    </location>
</feature>
<evidence type="ECO:0000256" key="2">
    <source>
        <dbReference type="ARBA" id="ARBA00006661"/>
    </source>
</evidence>
<feature type="region of interest" description="Disordered" evidence="8">
    <location>
        <begin position="1163"/>
        <end position="1209"/>
    </location>
</feature>
<feature type="compositionally biased region" description="Basic and acidic residues" evidence="8">
    <location>
        <begin position="1403"/>
        <end position="1440"/>
    </location>
</feature>
<feature type="compositionally biased region" description="Low complexity" evidence="8">
    <location>
        <begin position="1617"/>
        <end position="1671"/>
    </location>
</feature>
<evidence type="ECO:0000256" key="3">
    <source>
        <dbReference type="ARBA" id="ARBA00022763"/>
    </source>
</evidence>
<keyword evidence="3" id="KW-0227">DNA damage</keyword>
<dbReference type="VEuPathDB" id="ToxoDB:BESB_028360"/>
<feature type="compositionally biased region" description="Acidic residues" evidence="8">
    <location>
        <begin position="1441"/>
        <end position="1462"/>
    </location>
</feature>
<feature type="compositionally biased region" description="Low complexity" evidence="8">
    <location>
        <begin position="2146"/>
        <end position="2162"/>
    </location>
</feature>
<sequence length="2644" mass="275205">MEPSVDVGSSRESSSAQLSSSSPSLVSLTPSGRLSSSSAPRSLAPSASRLAADCSCLPGSGSSGASRAQTLPARRSRKRAHVEACIPVIVLNDEEEEDRRGDRTAEQDCFVLTVSDSGVSSALPASGRARRARGAKEGREGHPSRSALDASCVKPPSPRSPSGSAPTPPSSSSTALTQAATLPAPPAGDRLAAPGAPGPRPGPRGPSESGTKSSEGDRSFCGAQDGGGRSSEARREGPATARRPAGAEAERCPPRHRGNGLDVHARRAQSRSAGEDARGCQASAAATEGGESEGRAEAETPSSALPGTEAQALRSGHAGQLHGSAGPTPTAPSFDPRRPEDEASSAVAQRERDASAPRAPASQQTLRAPVSTTRARQRAEEDVERTRSPAVRVDPGERECEREAEAGREVDLGFHATADSGSVQLQLTAFAFRAETAEASRGSSREKESQGASGGPPRDLGRDAAQARPARGEEARRCVERSEDSECGPEGETGDTPRRREEADRDARGDERAETQGEAGSLRATGGPRRRRRDTEGDKSNDKEKAKRGRRGGAHLTAGRGEAFQERAGSAAKQGEEGAASEGQPERRGTSAQEPVGVAAEAREESVSPSANDSASTEGGEADRKAFLLPAAGTRRAGRGRPRKPRASPSASFASSSPSTAAAAASPPAALSSPSSAHARASKKQKTENTRKAATALTTSRLLLAISQSPQEPNEAAALAQQARERLLAIARTQEKLRHEQRHLLSFLWRLQQREDGCERDECAAESLELGKSQEGAHPSVKGPAPRSGADLPATGANSDAEGGAFAQPEGAVEPLAMQRKERAGAAKVEKLEPGAQPAPEDATRVRATEREDAEGQRGLPETLVSGGSRDAFSAFLSFMTNAILYPDEQELLLLQLSELSRLPFPKPQRFPLRASQSLRSSPSPPSSSSSSRPPSASSSALSSASGAASPSLPAASPASVAPAASPRSPSRDGGEVAQGGAPQPPPAAASPPSLWSLASGRAASRRGLFLPHTCSFSFAPCAAGESPRTSSSASAAESPLVEPWSLGGVVPGVGTNAAAGDEPDESDYDAGTTTEEDEDAVTVEEPDEGKEDGEESPASGRERTPCASPLAARDDAEKVQRRQGRDMNRMEFLLRMHLSGAPPAVEAEDFVVVGGPLQPALGAEPARKGDKEGTSFAATQGQGEDGEGHASAKLHNDGPAAAESVEGREGLSALPVAAASQPEESSAACTSAAPRSRVPPCHLASSSVGCLPASLPPCLWPPSKASLDSLACPFSSLSRRAPELAKGARRGDCIASWLACLPAAVKAFFPSPRVQLQFARHQAPAAMARAFGELRATAQEAWRRRDEEESLSCFFLHLVLEARLRCARADRTCACAAYFEVPTDSQRPAVSADQTAAPDEAEVARPRGEARSPQESSRGEREPRGERGDEPQRTGRAAEQEGEEEDEEGRTQEGVEEEEEAACAVGKGDYSLRAARGQDGGAENGDPGAERDASTARMGSPETTPPPERQPTPGAPAEGSPSHALPPRSCVPLLSAVSLKAPPLVGSRPLPEVGSASAGRGASPGSLSPWSRSRVSTWIASFPSSQPRKASDRVTLARLVRQHTAEAQRPLEGEARASPSAPLAPLSPPSSSAPAISSLLPRASGACPGRASASSAPSAGLSAGGSPSLAEVELECDADRAARSPSRSVSPSSLSSASFMSAKEEEGKQVPDGAGEAREPVAGIGEGSMRQQREGEEEDPLGDEGEEDPLGGEGEEDPLGGEGEEDPLGDEGEEDPLGDEGEEDPLGDEGEENPLGDEGEEDPLGDEGEEDPLGDEGEEDPLGDEGEEDPLGDEGEASCRGNGEARGSQRGERETRVFGREDGAVPQGRCDRYVAEEEDRNDSIDDEEVSFQAEEDDDEVEELACVIVGEKVARQHSVTEPREASGRDAGKPKANSSEDDARASAGAQRDAGRWAPRIADAVRGAAAAAFTILSPRAEAAREIAVRLAIPESQTTPHTRGADAPRVCVEVSDASQSPSQHETHRTLTERETRPADEAASRRAGERESERPENVEECSALTGRDESARGVDDLDGTGGIPTERRGSPLVASSFGARISTSPWLATPPLSPSSSLSPRASPPASPRPALAIPASTPATSALSPGHRASSFSVGSVSASSQPLASLPLLERLKVRLGLKMPQACFPETPAEAARARESRGKDSPSVTGEAQAAEGRVSLASSGATPSRTSSPPSSSSPAGGAVFPPSRPPSVSASLESSTPAATFSRASTSVPSGAAASAGSHFSSVLSEIDWRNADAELVAQFARHFGLKCRLPDGLLRRRLHQISIYLVAEVLYPLSALPPHDFLGAEMRRREAEAAQRPQRRASDVGAAAPACDELPSSLASQAPPSPRRGDSDESARRVTESGDIGAAEASLETAGRAAHAAESEHVGLACEASGGSGRMEAKGCAPRQQHATAETARVEGRASSHAVGSYRRRTPACEEEAENSDASSESPSEGTRAGAGGVQTEGLQKKMSQQQGCGRGAAPPRSQANAEDETARREKRRKERKKARAAAESTEGDGRRKGEGKRRNEEQVDVSAEAIQAAIMEHDGLYEKLLTHQHVELKEVYLHLRSRGLKVSMAATKAYLQAAGVYFATPWRNQQGE</sequence>
<feature type="compositionally biased region" description="Low complexity" evidence="8">
    <location>
        <begin position="160"/>
        <end position="195"/>
    </location>
</feature>
<feature type="region of interest" description="Disordered" evidence="8">
    <location>
        <begin position="2435"/>
        <end position="2576"/>
    </location>
</feature>
<dbReference type="OrthoDB" id="5576441at2759"/>
<evidence type="ECO:0000256" key="5">
    <source>
        <dbReference type="ARBA" id="ARBA00023204"/>
    </source>
</evidence>
<feature type="compositionally biased region" description="Low complexity" evidence="8">
    <location>
        <begin position="2098"/>
        <end position="2117"/>
    </location>
</feature>
<feature type="compositionally biased region" description="Basic and acidic residues" evidence="8">
    <location>
        <begin position="436"/>
        <end position="449"/>
    </location>
</feature>
<evidence type="ECO:0000256" key="4">
    <source>
        <dbReference type="ARBA" id="ARBA00023172"/>
    </source>
</evidence>